<accession>A0A316TE76</accession>
<sequence length="131" mass="13701">MSTSMAASRARRRLAIAWVAVVAVAVSVGLAISWLAGLAVFLIGDALVLLRLFTGGALGVRSEELAGPPAAPYEPPPPRAVWKFTSWRGRATAEPTHRPLRATYPKKGATTYSPYEPATGADGDADSAPGE</sequence>
<proteinExistence type="predicted"/>
<dbReference type="EMBL" id="QGDD01000004">
    <property type="protein sequence ID" value="PWN02763.1"/>
    <property type="molecule type" value="Genomic_DNA"/>
</dbReference>
<gene>
    <name evidence="2" type="ORF">DJ010_10090</name>
</gene>
<organism evidence="2 3">
    <name type="scientific">Nocardioides silvaticus</name>
    <dbReference type="NCBI Taxonomy" id="2201891"/>
    <lineage>
        <taxon>Bacteria</taxon>
        <taxon>Bacillati</taxon>
        <taxon>Actinomycetota</taxon>
        <taxon>Actinomycetes</taxon>
        <taxon>Propionibacteriales</taxon>
        <taxon>Nocardioidaceae</taxon>
        <taxon>Nocardioides</taxon>
    </lineage>
</organism>
<dbReference type="Proteomes" id="UP000245507">
    <property type="component" value="Unassembled WGS sequence"/>
</dbReference>
<feature type="region of interest" description="Disordered" evidence="1">
    <location>
        <begin position="92"/>
        <end position="131"/>
    </location>
</feature>
<evidence type="ECO:0000256" key="1">
    <source>
        <dbReference type="SAM" id="MobiDB-lite"/>
    </source>
</evidence>
<evidence type="ECO:0000313" key="2">
    <source>
        <dbReference type="EMBL" id="PWN02763.1"/>
    </source>
</evidence>
<keyword evidence="3" id="KW-1185">Reference proteome</keyword>
<comment type="caution">
    <text evidence="2">The sequence shown here is derived from an EMBL/GenBank/DDBJ whole genome shotgun (WGS) entry which is preliminary data.</text>
</comment>
<protein>
    <submittedName>
        <fullName evidence="2">Uncharacterized protein</fullName>
    </submittedName>
</protein>
<evidence type="ECO:0000313" key="3">
    <source>
        <dbReference type="Proteomes" id="UP000245507"/>
    </source>
</evidence>
<dbReference type="RefSeq" id="WP_109693564.1">
    <property type="nucleotide sequence ID" value="NZ_QGDD01000004.1"/>
</dbReference>
<reference evidence="2 3" key="1">
    <citation type="submission" date="2018-05" db="EMBL/GenBank/DDBJ databases">
        <title>Nocardioides silvaticus genome.</title>
        <authorList>
            <person name="Li C."/>
            <person name="Wang G."/>
        </authorList>
    </citation>
    <scope>NUCLEOTIDE SEQUENCE [LARGE SCALE GENOMIC DNA]</scope>
    <source>
        <strain evidence="2 3">CCTCC AB 2018079</strain>
    </source>
</reference>
<name>A0A316TE76_9ACTN</name>
<dbReference type="AlphaFoldDB" id="A0A316TE76"/>